<dbReference type="RefSeq" id="XP_002550289.1">
    <property type="nucleotide sequence ID" value="XM_002550243.1"/>
</dbReference>
<evidence type="ECO:0000256" key="3">
    <source>
        <dbReference type="ARBA" id="ARBA00023002"/>
    </source>
</evidence>
<accession>C5MEU4</accession>
<dbReference type="AlphaFoldDB" id="C5MEU4"/>
<dbReference type="EC" id="1.2.1.16" evidence="8"/>
<dbReference type="PANTHER" id="PTHR43353:SF5">
    <property type="entry name" value="SUCCINATE-SEMIALDEHYDE DEHYDROGENASE, MITOCHONDRIAL"/>
    <property type="match status" value="1"/>
</dbReference>
<comment type="pathway">
    <text evidence="1 8">Amino-acid degradation; 4-aminobutanoate degradation.</text>
</comment>
<evidence type="ECO:0000256" key="7">
    <source>
        <dbReference type="RuleBase" id="RU003345"/>
    </source>
</evidence>
<evidence type="ECO:0000313" key="10">
    <source>
        <dbReference type="EMBL" id="EER31804.1"/>
    </source>
</evidence>
<dbReference type="eggNOG" id="KOG2451">
    <property type="taxonomic scope" value="Eukaryota"/>
</dbReference>
<evidence type="ECO:0000256" key="1">
    <source>
        <dbReference type="ARBA" id="ARBA00005176"/>
    </source>
</evidence>
<dbReference type="UniPathway" id="UPA00733"/>
<dbReference type="EMBL" id="GG692400">
    <property type="protein sequence ID" value="EER31804.1"/>
    <property type="molecule type" value="Genomic_DNA"/>
</dbReference>
<dbReference type="InterPro" id="IPR029510">
    <property type="entry name" value="Ald_DH_CS_GLU"/>
</dbReference>
<dbReference type="InterPro" id="IPR010102">
    <property type="entry name" value="Succ_semiAld_DH"/>
</dbReference>
<dbReference type="KEGG" id="ctp:CTRG_04587"/>
<evidence type="ECO:0000256" key="6">
    <source>
        <dbReference type="PROSITE-ProRule" id="PRU10007"/>
    </source>
</evidence>
<dbReference type="GO" id="GO:0009450">
    <property type="term" value="P:gamma-aminobutyric acid catabolic process"/>
    <property type="evidence" value="ECO:0007669"/>
    <property type="project" value="UniProtKB-UniPathway"/>
</dbReference>
<feature type="domain" description="Aldehyde dehydrogenase" evidence="9">
    <location>
        <begin position="36"/>
        <end position="501"/>
    </location>
</feature>
<dbReference type="Proteomes" id="UP000002037">
    <property type="component" value="Unassembled WGS sequence"/>
</dbReference>
<dbReference type="HOGENOM" id="CLU_005391_5_3_1"/>
<dbReference type="PROSITE" id="PS00687">
    <property type="entry name" value="ALDEHYDE_DEHYDR_GLU"/>
    <property type="match status" value="1"/>
</dbReference>
<dbReference type="InterPro" id="IPR016163">
    <property type="entry name" value="Ald_DH_C"/>
</dbReference>
<dbReference type="FunFam" id="3.40.605.10:FF:000005">
    <property type="entry name" value="Succinate-semialdehyde dehydrogenase I"/>
    <property type="match status" value="1"/>
</dbReference>
<keyword evidence="3 7" id="KW-0560">Oxidoreductase</keyword>
<dbReference type="CDD" id="cd07103">
    <property type="entry name" value="ALDH_F5_SSADH_GabD"/>
    <property type="match status" value="1"/>
</dbReference>
<comment type="catalytic activity">
    <reaction evidence="4 8">
        <text>succinate semialdehyde + NADP(+) + H2O = succinate + NADPH + 2 H(+)</text>
        <dbReference type="Rhea" id="RHEA:13213"/>
        <dbReference type="ChEBI" id="CHEBI:15377"/>
        <dbReference type="ChEBI" id="CHEBI:15378"/>
        <dbReference type="ChEBI" id="CHEBI:30031"/>
        <dbReference type="ChEBI" id="CHEBI:57706"/>
        <dbReference type="ChEBI" id="CHEBI:57783"/>
        <dbReference type="ChEBI" id="CHEBI:58349"/>
        <dbReference type="EC" id="1.2.1.16"/>
    </reaction>
</comment>
<dbReference type="Gene3D" id="3.40.605.10">
    <property type="entry name" value="Aldehyde Dehydrogenase, Chain A, domain 1"/>
    <property type="match status" value="1"/>
</dbReference>
<proteinExistence type="inferred from homology"/>
<reference evidence="10 11" key="1">
    <citation type="journal article" date="2009" name="Nature">
        <title>Evolution of pathogenicity and sexual reproduction in eight Candida genomes.</title>
        <authorList>
            <person name="Butler G."/>
            <person name="Rasmussen M.D."/>
            <person name="Lin M.F."/>
            <person name="Santos M.A."/>
            <person name="Sakthikumar S."/>
            <person name="Munro C.A."/>
            <person name="Rheinbay E."/>
            <person name="Grabherr M."/>
            <person name="Forche A."/>
            <person name="Reedy J.L."/>
            <person name="Agrafioti I."/>
            <person name="Arnaud M.B."/>
            <person name="Bates S."/>
            <person name="Brown A.J."/>
            <person name="Brunke S."/>
            <person name="Costanzo M.C."/>
            <person name="Fitzpatrick D.A."/>
            <person name="de Groot P.W."/>
            <person name="Harris D."/>
            <person name="Hoyer L.L."/>
            <person name="Hube B."/>
            <person name="Klis F.M."/>
            <person name="Kodira C."/>
            <person name="Lennard N."/>
            <person name="Logue M.E."/>
            <person name="Martin R."/>
            <person name="Neiman A.M."/>
            <person name="Nikolaou E."/>
            <person name="Quail M.A."/>
            <person name="Quinn J."/>
            <person name="Santos M.C."/>
            <person name="Schmitzberger F.F."/>
            <person name="Sherlock G."/>
            <person name="Shah P."/>
            <person name="Silverstein K.A."/>
            <person name="Skrzypek M.S."/>
            <person name="Soll D."/>
            <person name="Staggs R."/>
            <person name="Stansfield I."/>
            <person name="Stumpf M.P."/>
            <person name="Sudbery P.E."/>
            <person name="Srikantha T."/>
            <person name="Zeng Q."/>
            <person name="Berman J."/>
            <person name="Berriman M."/>
            <person name="Heitman J."/>
            <person name="Gow N.A."/>
            <person name="Lorenz M.C."/>
            <person name="Birren B.W."/>
            <person name="Kellis M."/>
            <person name="Cuomo C.A."/>
        </authorList>
    </citation>
    <scope>NUCLEOTIDE SEQUENCE [LARGE SCALE GENOMIC DNA]</scope>
    <source>
        <strain evidence="11">ATCC MYA-3404 / T1</strain>
    </source>
</reference>
<dbReference type="GO" id="GO:0036243">
    <property type="term" value="F:succinate-semialdehyde dehydrogenase (NADP+) activity"/>
    <property type="evidence" value="ECO:0007669"/>
    <property type="project" value="RHEA"/>
</dbReference>
<dbReference type="GO" id="GO:0005737">
    <property type="term" value="C:cytoplasm"/>
    <property type="evidence" value="ECO:0007669"/>
    <property type="project" value="TreeGrafter"/>
</dbReference>
<dbReference type="PROSITE" id="PS00070">
    <property type="entry name" value="ALDEHYDE_DEHYDR_CYS"/>
    <property type="match status" value="1"/>
</dbReference>
<feature type="active site" evidence="6">
    <location>
        <position position="277"/>
    </location>
</feature>
<evidence type="ECO:0000259" key="9">
    <source>
        <dbReference type="Pfam" id="PF00171"/>
    </source>
</evidence>
<evidence type="ECO:0000256" key="8">
    <source>
        <dbReference type="RuleBase" id="RU365091"/>
    </source>
</evidence>
<keyword evidence="11" id="KW-1185">Reference proteome</keyword>
<name>C5MEU4_CANTT</name>
<dbReference type="Gene3D" id="3.40.309.10">
    <property type="entry name" value="Aldehyde Dehydrogenase, Chain A, domain 2"/>
    <property type="match status" value="1"/>
</dbReference>
<evidence type="ECO:0000256" key="2">
    <source>
        <dbReference type="ARBA" id="ARBA00009986"/>
    </source>
</evidence>
<dbReference type="NCBIfam" id="TIGR01780">
    <property type="entry name" value="SSADH"/>
    <property type="match status" value="1"/>
</dbReference>
<dbReference type="GeneID" id="8301119"/>
<dbReference type="InterPro" id="IPR050740">
    <property type="entry name" value="Aldehyde_DH_Superfamily"/>
</dbReference>
<comment type="similarity">
    <text evidence="2 7">Belongs to the aldehyde dehydrogenase family.</text>
</comment>
<dbReference type="InterPro" id="IPR015590">
    <property type="entry name" value="Aldehyde_DH_dom"/>
</dbReference>
<evidence type="ECO:0000256" key="4">
    <source>
        <dbReference type="ARBA" id="ARBA00050387"/>
    </source>
</evidence>
<dbReference type="FunFam" id="3.40.309.10:FF:000004">
    <property type="entry name" value="Succinate-semialdehyde dehydrogenase I"/>
    <property type="match status" value="1"/>
</dbReference>
<gene>
    <name evidence="10" type="ORF">CTRG_04587</name>
</gene>
<dbReference type="STRING" id="294747.C5MEU4"/>
<protein>
    <recommendedName>
        <fullName evidence="8">Succinate-semialdehyde dehydrogenase</fullName>
        <ecNumber evidence="8">1.2.1.16</ecNumber>
    </recommendedName>
</protein>
<dbReference type="InterPro" id="IPR016160">
    <property type="entry name" value="Ald_DH_CS_CYS"/>
</dbReference>
<evidence type="ECO:0000256" key="5">
    <source>
        <dbReference type="ARBA" id="ARBA00052698"/>
    </source>
</evidence>
<evidence type="ECO:0000313" key="11">
    <source>
        <dbReference type="Proteomes" id="UP000002037"/>
    </source>
</evidence>
<dbReference type="SUPFAM" id="SSF53720">
    <property type="entry name" value="ALDH-like"/>
    <property type="match status" value="1"/>
</dbReference>
<sequence>MISRRFYSTIESSSKVLATLKNPTLVKTDAYINGNWVTSASGETFKVTNPATFPKPESELATVQSMASEDFNSAIEAANIAFNSFKHTTGRHRSELLLKLYQLMIDNKEDLAKIVVLENGKPYVDALGEVSYAASFFQWFSEEAPRIYGDIIPSANGKNRILTIKQPIGVCGIMTPWNFPLAMITRKVGAAIATGCTTVIKPASETPLSAIALAVLAEEAGFPKGVINVLPSSDAAGVGKLITEHPLIKKVSFTGSTPVGKILMEQSASTLKKLSFELGGNAPFMVFEDVDIDKAVVGAIASKFRSSGQTCVCANRIFVHEKVYDEFSRKLVEKLTKDVVLGNGLDPKVNYGPVIHDRSMKKVRQHIDDAVSKGASILYGGNKRPDLGENFHELTVLGDVTTDMLIANEETFGPVAPLIKFKTDEEVIEMANDTTVGLAGYFFANDITKIFKIAEALNVGMMGVNTGAISEAALPFGGIGESGFGREGSKYGVSDYLIVKSAVIGGIED</sequence>
<dbReference type="OrthoDB" id="310895at2759"/>
<dbReference type="InterPro" id="IPR016161">
    <property type="entry name" value="Ald_DH/histidinol_DH"/>
</dbReference>
<dbReference type="Pfam" id="PF00171">
    <property type="entry name" value="Aldedh"/>
    <property type="match status" value="1"/>
</dbReference>
<dbReference type="VEuPathDB" id="FungiDB:CTRG_04587"/>
<organism evidence="10 11">
    <name type="scientific">Candida tropicalis (strain ATCC MYA-3404 / T1)</name>
    <name type="common">Yeast</name>
    <dbReference type="NCBI Taxonomy" id="294747"/>
    <lineage>
        <taxon>Eukaryota</taxon>
        <taxon>Fungi</taxon>
        <taxon>Dikarya</taxon>
        <taxon>Ascomycota</taxon>
        <taxon>Saccharomycotina</taxon>
        <taxon>Pichiomycetes</taxon>
        <taxon>Debaryomycetaceae</taxon>
        <taxon>Candida/Lodderomyces clade</taxon>
        <taxon>Candida</taxon>
    </lineage>
</organism>
<dbReference type="GO" id="GO:0004777">
    <property type="term" value="F:succinate-semialdehyde dehydrogenase (NAD+) activity"/>
    <property type="evidence" value="ECO:0007669"/>
    <property type="project" value="UniProtKB-UniRule"/>
</dbReference>
<dbReference type="InterPro" id="IPR016162">
    <property type="entry name" value="Ald_DH_N"/>
</dbReference>
<dbReference type="PANTHER" id="PTHR43353">
    <property type="entry name" value="SUCCINATE-SEMIALDEHYDE DEHYDROGENASE, MITOCHONDRIAL"/>
    <property type="match status" value="1"/>
</dbReference>
<comment type="catalytic activity">
    <reaction evidence="5 8">
        <text>succinate semialdehyde + NAD(+) + H2O = succinate + NADH + 2 H(+)</text>
        <dbReference type="Rhea" id="RHEA:13217"/>
        <dbReference type="ChEBI" id="CHEBI:15377"/>
        <dbReference type="ChEBI" id="CHEBI:15378"/>
        <dbReference type="ChEBI" id="CHEBI:30031"/>
        <dbReference type="ChEBI" id="CHEBI:57540"/>
        <dbReference type="ChEBI" id="CHEBI:57706"/>
        <dbReference type="ChEBI" id="CHEBI:57945"/>
        <dbReference type="EC" id="1.2.1.16"/>
    </reaction>
</comment>